<evidence type="ECO:0000313" key="1">
    <source>
        <dbReference type="EMBL" id="CAD9238519.1"/>
    </source>
</evidence>
<dbReference type="AlphaFoldDB" id="A0A7S1TJT3"/>
<proteinExistence type="predicted"/>
<sequence>MQSACARAHAVVYACATRTARTASLRWNIHPSSLPTLPSHPLPLHAAGSHHYHRRHIEHCTTDTATTGGCCELRVHVHVHVHTHTHAHTRAHAAAHVRRHARRIVKRGALCVGRERRPWSTADLSARECVRVRVRVRV</sequence>
<name>A0A7S1TJT3_9RHOD</name>
<dbReference type="EMBL" id="HBGI01000398">
    <property type="protein sequence ID" value="CAD9238519.1"/>
    <property type="molecule type" value="Transcribed_RNA"/>
</dbReference>
<accession>A0A7S1TJT3</accession>
<protein>
    <submittedName>
        <fullName evidence="1">Uncharacterized protein</fullName>
    </submittedName>
</protein>
<reference evidence="1" key="1">
    <citation type="submission" date="2021-01" db="EMBL/GenBank/DDBJ databases">
        <authorList>
            <person name="Corre E."/>
            <person name="Pelletier E."/>
            <person name="Niang G."/>
            <person name="Scheremetjew M."/>
            <person name="Finn R."/>
            <person name="Kale V."/>
            <person name="Holt S."/>
            <person name="Cochrane G."/>
            <person name="Meng A."/>
            <person name="Brown T."/>
            <person name="Cohen L."/>
        </authorList>
    </citation>
    <scope>NUCLEOTIDE SEQUENCE</scope>
    <source>
        <strain evidence="1">CCMP3124</strain>
    </source>
</reference>
<organism evidence="1">
    <name type="scientific">Erythrolobus australicus</name>
    <dbReference type="NCBI Taxonomy" id="1077150"/>
    <lineage>
        <taxon>Eukaryota</taxon>
        <taxon>Rhodophyta</taxon>
        <taxon>Bangiophyceae</taxon>
        <taxon>Porphyridiales</taxon>
        <taxon>Porphyridiaceae</taxon>
        <taxon>Erythrolobus</taxon>
    </lineage>
</organism>
<gene>
    <name evidence="1" type="ORF">EAUS1353_LOCUS248</name>
</gene>